<name>L7LV38_RHIPC</name>
<sequence>MVTQSAKDKKLRNICFLFVCFFGACVCCRQISGVVICLMSTGDEHCSDEKANLYAAQSSKRPQTPQALQHKQMMVLV</sequence>
<dbReference type="EMBL" id="GACK01009374">
    <property type="protein sequence ID" value="JAA55660.1"/>
    <property type="molecule type" value="mRNA"/>
</dbReference>
<protein>
    <submittedName>
        <fullName evidence="1">Uncharacterized protein</fullName>
    </submittedName>
</protein>
<reference evidence="1" key="2">
    <citation type="journal article" date="2015" name="J. Proteomics">
        <title>Sexual differences in the sialomes of the zebra tick, Rhipicephalus pulchellus.</title>
        <authorList>
            <person name="Tan A.W."/>
            <person name="Francischetti I.M."/>
            <person name="Slovak M."/>
            <person name="Kini R.M."/>
            <person name="Ribeiro J.M."/>
        </authorList>
    </citation>
    <scope>NUCLEOTIDE SEQUENCE</scope>
    <source>
        <tissue evidence="1">Salivary gland</tissue>
    </source>
</reference>
<dbReference type="AlphaFoldDB" id="L7LV38"/>
<dbReference type="PROSITE" id="PS51257">
    <property type="entry name" value="PROKAR_LIPOPROTEIN"/>
    <property type="match status" value="1"/>
</dbReference>
<reference evidence="1" key="1">
    <citation type="submission" date="2012-11" db="EMBL/GenBank/DDBJ databases">
        <authorList>
            <person name="Lucero-Rivera Y.E."/>
            <person name="Tovar-Ramirez D."/>
        </authorList>
    </citation>
    <scope>NUCLEOTIDE SEQUENCE</scope>
    <source>
        <tissue evidence="1">Salivary gland</tissue>
    </source>
</reference>
<organism evidence="1">
    <name type="scientific">Rhipicephalus pulchellus</name>
    <name type="common">Yellow backed tick</name>
    <name type="synonym">Dermacentor pulchellus</name>
    <dbReference type="NCBI Taxonomy" id="72859"/>
    <lineage>
        <taxon>Eukaryota</taxon>
        <taxon>Metazoa</taxon>
        <taxon>Ecdysozoa</taxon>
        <taxon>Arthropoda</taxon>
        <taxon>Chelicerata</taxon>
        <taxon>Arachnida</taxon>
        <taxon>Acari</taxon>
        <taxon>Parasitiformes</taxon>
        <taxon>Ixodida</taxon>
        <taxon>Ixodoidea</taxon>
        <taxon>Ixodidae</taxon>
        <taxon>Rhipicephalinae</taxon>
        <taxon>Rhipicephalus</taxon>
        <taxon>Rhipicephalus</taxon>
    </lineage>
</organism>
<proteinExistence type="evidence at transcript level"/>
<evidence type="ECO:0000313" key="1">
    <source>
        <dbReference type="EMBL" id="JAA55660.1"/>
    </source>
</evidence>
<accession>L7LV38</accession>